<accession>A0A1I9YN67</accession>
<proteinExistence type="predicted"/>
<dbReference type="EMBL" id="CP017562">
    <property type="protein sequence ID" value="APA87750.2"/>
    <property type="molecule type" value="Genomic_DNA"/>
</dbReference>
<organism evidence="1 2">
    <name type="scientific">Paraburkholderia sprentiae WSM5005</name>
    <dbReference type="NCBI Taxonomy" id="754502"/>
    <lineage>
        <taxon>Bacteria</taxon>
        <taxon>Pseudomonadati</taxon>
        <taxon>Pseudomonadota</taxon>
        <taxon>Betaproteobacteria</taxon>
        <taxon>Burkholderiales</taxon>
        <taxon>Burkholderiaceae</taxon>
        <taxon>Paraburkholderia</taxon>
    </lineage>
</organism>
<dbReference type="AlphaFoldDB" id="A0A1I9YN67"/>
<gene>
    <name evidence="1" type="ORF">BJG93_20055</name>
</gene>
<protein>
    <recommendedName>
        <fullName evidence="3">Alpha/beta hydrolase</fullName>
    </recommendedName>
</protein>
<evidence type="ECO:0000313" key="2">
    <source>
        <dbReference type="Proteomes" id="UP000179860"/>
    </source>
</evidence>
<dbReference type="KEGG" id="pspw:BJG93_20055"/>
<dbReference type="STRING" id="754502.BJG93_20055"/>
<keyword evidence="2" id="KW-1185">Reference proteome</keyword>
<dbReference type="OrthoDB" id="5380819at2"/>
<reference evidence="1" key="2">
    <citation type="submission" date="2021-06" db="EMBL/GenBank/DDBJ databases">
        <authorList>
            <person name="Rogers T.H."/>
            <person name="Ramsay J.P."/>
            <person name="Wang P."/>
            <person name="Terpolilli J."/>
        </authorList>
    </citation>
    <scope>NUCLEOTIDE SEQUENCE</scope>
    <source>
        <strain evidence="1">WSM5005</strain>
    </source>
</reference>
<dbReference type="RefSeq" id="WP_154671727.1">
    <property type="nucleotide sequence ID" value="NZ_CP017562.2"/>
</dbReference>
<reference evidence="1" key="1">
    <citation type="submission" date="2016-09" db="EMBL/GenBank/DDBJ databases">
        <title>The Complete Genome of Burkholderia sprentiae wsm5005.</title>
        <authorList>
            <person name="De Meyer S."/>
            <person name="Wang P."/>
            <person name="Terpolilli J."/>
        </authorList>
    </citation>
    <scope>NUCLEOTIDE SEQUENCE [LARGE SCALE GENOMIC DNA]</scope>
    <source>
        <strain evidence="1">WSM5005</strain>
    </source>
</reference>
<evidence type="ECO:0008006" key="3">
    <source>
        <dbReference type="Google" id="ProtNLM"/>
    </source>
</evidence>
<name>A0A1I9YN67_9BURK</name>
<dbReference type="Proteomes" id="UP000179860">
    <property type="component" value="Chromosome 2"/>
</dbReference>
<evidence type="ECO:0000313" key="1">
    <source>
        <dbReference type="EMBL" id="APA87750.2"/>
    </source>
</evidence>
<sequence>MSARSNPRRYAVGAARADRALPRVDTAAKIGDNFGNGFTSCPFADAELTMDNSSHPPRMSNPLPVVFIHGFIGTLDVASYESAHASPDLLG</sequence>